<gene>
    <name evidence="1" type="ORF">QOZ98_000490</name>
</gene>
<evidence type="ECO:0008006" key="3">
    <source>
        <dbReference type="Google" id="ProtNLM"/>
    </source>
</evidence>
<protein>
    <recommendedName>
        <fullName evidence="3">Fur-regulated basic protein FbpA</fullName>
    </recommendedName>
</protein>
<evidence type="ECO:0000313" key="1">
    <source>
        <dbReference type="EMBL" id="MDQ0427665.1"/>
    </source>
</evidence>
<comment type="caution">
    <text evidence="1">The sequence shown here is derived from an EMBL/GenBank/DDBJ whole genome shotgun (WGS) entry which is preliminary data.</text>
</comment>
<reference evidence="1 2" key="1">
    <citation type="submission" date="2023-07" db="EMBL/GenBank/DDBJ databases">
        <title>Genomic Encyclopedia of Type Strains, Phase IV (KMG-IV): sequencing the most valuable type-strain genomes for metagenomic binning, comparative biology and taxonomic classification.</title>
        <authorList>
            <person name="Goeker M."/>
        </authorList>
    </citation>
    <scope>NUCLEOTIDE SEQUENCE [LARGE SCALE GENOMIC DNA]</scope>
    <source>
        <strain evidence="1 2">DSM 16419</strain>
    </source>
</reference>
<dbReference type="Proteomes" id="UP001241988">
    <property type="component" value="Unassembled WGS sequence"/>
</dbReference>
<accession>A0ABU0GQN3</accession>
<evidence type="ECO:0000313" key="2">
    <source>
        <dbReference type="Proteomes" id="UP001241988"/>
    </source>
</evidence>
<proteinExistence type="predicted"/>
<dbReference type="EMBL" id="JAUSWB010000001">
    <property type="protein sequence ID" value="MDQ0427665.1"/>
    <property type="molecule type" value="Genomic_DNA"/>
</dbReference>
<sequence length="66" mass="8070">MSEKNSESKTVERLIHILKDKNYINLQEFEELNNLLNERKDTVLKRHREMFKVRSDEKKFTFKKGD</sequence>
<dbReference type="RefSeq" id="WP_308785936.1">
    <property type="nucleotide sequence ID" value="NZ_JAUSWB010000001.1"/>
</dbReference>
<keyword evidence="2" id="KW-1185">Reference proteome</keyword>
<organism evidence="1 2">
    <name type="scientific">Planomicrobium stackebrandtii</name>
    <dbReference type="NCBI Taxonomy" id="253160"/>
    <lineage>
        <taxon>Bacteria</taxon>
        <taxon>Bacillati</taxon>
        <taxon>Bacillota</taxon>
        <taxon>Bacilli</taxon>
        <taxon>Bacillales</taxon>
        <taxon>Caryophanaceae</taxon>
        <taxon>Planomicrobium</taxon>
    </lineage>
</organism>
<name>A0ABU0GQN3_9BACL</name>